<dbReference type="Proteomes" id="UP000814033">
    <property type="component" value="Unassembled WGS sequence"/>
</dbReference>
<accession>A0ACB8RFF5</accession>
<proteinExistence type="predicted"/>
<keyword evidence="2" id="KW-1185">Reference proteome</keyword>
<gene>
    <name evidence="1" type="ORF">FA95DRAFT_1462209</name>
</gene>
<evidence type="ECO:0000313" key="2">
    <source>
        <dbReference type="Proteomes" id="UP000814033"/>
    </source>
</evidence>
<organism evidence="1 2">
    <name type="scientific">Auriscalpium vulgare</name>
    <dbReference type="NCBI Taxonomy" id="40419"/>
    <lineage>
        <taxon>Eukaryota</taxon>
        <taxon>Fungi</taxon>
        <taxon>Dikarya</taxon>
        <taxon>Basidiomycota</taxon>
        <taxon>Agaricomycotina</taxon>
        <taxon>Agaricomycetes</taxon>
        <taxon>Russulales</taxon>
        <taxon>Auriscalpiaceae</taxon>
        <taxon>Auriscalpium</taxon>
    </lineage>
</organism>
<feature type="non-terminal residue" evidence="1">
    <location>
        <position position="1"/>
    </location>
</feature>
<feature type="non-terminal residue" evidence="1">
    <location>
        <position position="53"/>
    </location>
</feature>
<evidence type="ECO:0000313" key="1">
    <source>
        <dbReference type="EMBL" id="KAI0042954.1"/>
    </source>
</evidence>
<reference evidence="1" key="1">
    <citation type="submission" date="2021-02" db="EMBL/GenBank/DDBJ databases">
        <authorList>
            <consortium name="DOE Joint Genome Institute"/>
            <person name="Ahrendt S."/>
            <person name="Looney B.P."/>
            <person name="Miyauchi S."/>
            <person name="Morin E."/>
            <person name="Drula E."/>
            <person name="Courty P.E."/>
            <person name="Chicoki N."/>
            <person name="Fauchery L."/>
            <person name="Kohler A."/>
            <person name="Kuo A."/>
            <person name="Labutti K."/>
            <person name="Pangilinan J."/>
            <person name="Lipzen A."/>
            <person name="Riley R."/>
            <person name="Andreopoulos W."/>
            <person name="He G."/>
            <person name="Johnson J."/>
            <person name="Barry K.W."/>
            <person name="Grigoriev I.V."/>
            <person name="Nagy L."/>
            <person name="Hibbett D."/>
            <person name="Henrissat B."/>
            <person name="Matheny P.B."/>
            <person name="Labbe J."/>
            <person name="Martin F."/>
        </authorList>
    </citation>
    <scope>NUCLEOTIDE SEQUENCE</scope>
    <source>
        <strain evidence="1">FP105234-sp</strain>
    </source>
</reference>
<protein>
    <submittedName>
        <fullName evidence="1">Uncharacterized protein</fullName>
    </submittedName>
</protein>
<sequence length="53" mass="6212">CSYQQDDWVNYLPMGEFAFNNLDNSSMHQSPFLTNFVFHPTFELQLTEHSSVP</sequence>
<dbReference type="EMBL" id="MU276039">
    <property type="protein sequence ID" value="KAI0042954.1"/>
    <property type="molecule type" value="Genomic_DNA"/>
</dbReference>
<comment type="caution">
    <text evidence="1">The sequence shown here is derived from an EMBL/GenBank/DDBJ whole genome shotgun (WGS) entry which is preliminary data.</text>
</comment>
<name>A0ACB8RFF5_9AGAM</name>
<reference evidence="1" key="2">
    <citation type="journal article" date="2022" name="New Phytol.">
        <title>Evolutionary transition to the ectomycorrhizal habit in the genomes of a hyperdiverse lineage of mushroom-forming fungi.</title>
        <authorList>
            <person name="Looney B."/>
            <person name="Miyauchi S."/>
            <person name="Morin E."/>
            <person name="Drula E."/>
            <person name="Courty P.E."/>
            <person name="Kohler A."/>
            <person name="Kuo A."/>
            <person name="LaButti K."/>
            <person name="Pangilinan J."/>
            <person name="Lipzen A."/>
            <person name="Riley R."/>
            <person name="Andreopoulos W."/>
            <person name="He G."/>
            <person name="Johnson J."/>
            <person name="Nolan M."/>
            <person name="Tritt A."/>
            <person name="Barry K.W."/>
            <person name="Grigoriev I.V."/>
            <person name="Nagy L.G."/>
            <person name="Hibbett D."/>
            <person name="Henrissat B."/>
            <person name="Matheny P.B."/>
            <person name="Labbe J."/>
            <person name="Martin F.M."/>
        </authorList>
    </citation>
    <scope>NUCLEOTIDE SEQUENCE</scope>
    <source>
        <strain evidence="1">FP105234-sp</strain>
    </source>
</reference>